<organism evidence="2 3">
    <name type="scientific">Nadsonia fulvescens var. elongata DSM 6958</name>
    <dbReference type="NCBI Taxonomy" id="857566"/>
    <lineage>
        <taxon>Eukaryota</taxon>
        <taxon>Fungi</taxon>
        <taxon>Dikarya</taxon>
        <taxon>Ascomycota</taxon>
        <taxon>Saccharomycotina</taxon>
        <taxon>Dipodascomycetes</taxon>
        <taxon>Dipodascales</taxon>
        <taxon>Dipodascales incertae sedis</taxon>
        <taxon>Nadsonia</taxon>
    </lineage>
</organism>
<dbReference type="EMBL" id="KV454410">
    <property type="protein sequence ID" value="ODQ65272.1"/>
    <property type="molecule type" value="Genomic_DNA"/>
</dbReference>
<dbReference type="GO" id="GO:0005739">
    <property type="term" value="C:mitochondrion"/>
    <property type="evidence" value="ECO:0007669"/>
    <property type="project" value="TreeGrafter"/>
</dbReference>
<name>A0A1E3PK11_9ASCO</name>
<dbReference type="InterPro" id="IPR036457">
    <property type="entry name" value="PPM-type-like_dom_sf"/>
</dbReference>
<evidence type="ECO:0000313" key="3">
    <source>
        <dbReference type="Proteomes" id="UP000095009"/>
    </source>
</evidence>
<dbReference type="STRING" id="857566.A0A1E3PK11"/>
<dbReference type="Proteomes" id="UP000095009">
    <property type="component" value="Unassembled WGS sequence"/>
</dbReference>
<protein>
    <submittedName>
        <fullName evidence="2">Protein serine/threonine phosphatase 2C</fullName>
    </submittedName>
</protein>
<accession>A0A1E3PK11</accession>
<dbReference type="SMART" id="SM00332">
    <property type="entry name" value="PP2Cc"/>
    <property type="match status" value="1"/>
</dbReference>
<keyword evidence="3" id="KW-1185">Reference proteome</keyword>
<dbReference type="Pfam" id="PF00481">
    <property type="entry name" value="PP2C"/>
    <property type="match status" value="1"/>
</dbReference>
<dbReference type="CDD" id="cd00143">
    <property type="entry name" value="PP2Cc"/>
    <property type="match status" value="1"/>
</dbReference>
<proteinExistence type="predicted"/>
<dbReference type="GO" id="GO:0004741">
    <property type="term" value="F:[pyruvate dehydrogenase (acetyl-transferring)]-phosphatase activity"/>
    <property type="evidence" value="ECO:0007669"/>
    <property type="project" value="TreeGrafter"/>
</dbReference>
<dbReference type="SUPFAM" id="SSF81606">
    <property type="entry name" value="PP2C-like"/>
    <property type="match status" value="1"/>
</dbReference>
<dbReference type="PROSITE" id="PS51746">
    <property type="entry name" value="PPM_2"/>
    <property type="match status" value="1"/>
</dbReference>
<dbReference type="PANTHER" id="PTHR13832:SF792">
    <property type="entry name" value="GM14286P"/>
    <property type="match status" value="1"/>
</dbReference>
<reference evidence="2 3" key="1">
    <citation type="journal article" date="2016" name="Proc. Natl. Acad. Sci. U.S.A.">
        <title>Comparative genomics of biotechnologically important yeasts.</title>
        <authorList>
            <person name="Riley R."/>
            <person name="Haridas S."/>
            <person name="Wolfe K.H."/>
            <person name="Lopes M.R."/>
            <person name="Hittinger C.T."/>
            <person name="Goeker M."/>
            <person name="Salamov A.A."/>
            <person name="Wisecaver J.H."/>
            <person name="Long T.M."/>
            <person name="Calvey C.H."/>
            <person name="Aerts A.L."/>
            <person name="Barry K.W."/>
            <person name="Choi C."/>
            <person name="Clum A."/>
            <person name="Coughlan A.Y."/>
            <person name="Deshpande S."/>
            <person name="Douglass A.P."/>
            <person name="Hanson S.J."/>
            <person name="Klenk H.-P."/>
            <person name="LaButti K.M."/>
            <person name="Lapidus A."/>
            <person name="Lindquist E.A."/>
            <person name="Lipzen A.M."/>
            <person name="Meier-Kolthoff J.P."/>
            <person name="Ohm R.A."/>
            <person name="Otillar R.P."/>
            <person name="Pangilinan J.L."/>
            <person name="Peng Y."/>
            <person name="Rokas A."/>
            <person name="Rosa C.A."/>
            <person name="Scheuner C."/>
            <person name="Sibirny A.A."/>
            <person name="Slot J.C."/>
            <person name="Stielow J.B."/>
            <person name="Sun H."/>
            <person name="Kurtzman C.P."/>
            <person name="Blackwell M."/>
            <person name="Grigoriev I.V."/>
            <person name="Jeffries T.W."/>
        </authorList>
    </citation>
    <scope>NUCLEOTIDE SEQUENCE [LARGE SCALE GENOMIC DNA]</scope>
    <source>
        <strain evidence="2 3">DSM 6958</strain>
    </source>
</reference>
<feature type="domain" description="PPM-type phosphatase" evidence="1">
    <location>
        <begin position="163"/>
        <end position="548"/>
    </location>
</feature>
<dbReference type="InterPro" id="IPR015655">
    <property type="entry name" value="PP2C"/>
</dbReference>
<dbReference type="AlphaFoldDB" id="A0A1E3PK11"/>
<dbReference type="InterPro" id="IPR001932">
    <property type="entry name" value="PPM-type_phosphatase-like_dom"/>
</dbReference>
<evidence type="ECO:0000259" key="1">
    <source>
        <dbReference type="PROSITE" id="PS51746"/>
    </source>
</evidence>
<dbReference type="PANTHER" id="PTHR13832">
    <property type="entry name" value="PROTEIN PHOSPHATASE 2C"/>
    <property type="match status" value="1"/>
</dbReference>
<dbReference type="OrthoDB" id="420076at2759"/>
<gene>
    <name evidence="2" type="ORF">NADFUDRAFT_83303</name>
</gene>
<evidence type="ECO:0000313" key="2">
    <source>
        <dbReference type="EMBL" id="ODQ65272.1"/>
    </source>
</evidence>
<dbReference type="Gene3D" id="3.60.40.10">
    <property type="entry name" value="PPM-type phosphatase domain"/>
    <property type="match status" value="1"/>
</dbReference>
<sequence>MYSRSAIRHSSRSLKSPVAGIFGFKSNGIIQACRNSKPFSSTSCSLSSTSHKRLFGLSRLTYSRKLSFGVAVTSGLLLVTANYVSNNSIRLDSNSGSSFLFSTNSLASNANNGTSNKYSLTLMSPEKVTAKLRENEISYLVERNKGVVRYDISQLASNNPIEDDRSEGIVKVPLDNGDISDWMFWCVFDGHSGWTTSAKLRDNLINYVMNELKASYTPNPATPEVLSPPNDEAIVQAIKSGFSKLDDEIINQSVQKLMKNPQKSDAAALIAPALSGSCGLMSFYDTKTNALRVAVTGDSRAVLGHRDNYTGGWLATALSIDQTGSNPSEANRIRNEHPGEESVVIRNGRVLGSLEPSRAFGDARYKWTKDVQEYIGKNFFGRRIHPALRSPPYVTAEPEVTTTTIYPENGDFLVMASDGLYEMLSNDQVVSLVVQWMENNKVSPSISTTIKPENPSLWSKLFASNDAGKNLNVIDTTNSDALKAPIRRRGHNADPSSMYVVEDKNAATHLVRNALGGKDREQVNMLVSIPSGMSRSYRDDLTVTVVFFGQEPGQKPDESGGICINHEATHGGVEFKSKL</sequence>